<dbReference type="GO" id="GO:0007165">
    <property type="term" value="P:signal transduction"/>
    <property type="evidence" value="ECO:0007669"/>
    <property type="project" value="TreeGrafter"/>
</dbReference>
<evidence type="ECO:0000259" key="1">
    <source>
        <dbReference type="SMART" id="SM00245"/>
    </source>
</evidence>
<dbReference type="InterPro" id="IPR005151">
    <property type="entry name" value="Tail-specific_protease"/>
</dbReference>
<dbReference type="SMART" id="SM00245">
    <property type="entry name" value="TSPc"/>
    <property type="match status" value="1"/>
</dbReference>
<dbReference type="GO" id="GO:0006508">
    <property type="term" value="P:proteolysis"/>
    <property type="evidence" value="ECO:0007669"/>
    <property type="project" value="UniProtKB-KW"/>
</dbReference>
<protein>
    <submittedName>
        <fullName evidence="2">C-terminal processing protease CtpA/Prc, contains a PDZ domain</fullName>
    </submittedName>
</protein>
<evidence type="ECO:0000313" key="3">
    <source>
        <dbReference type="Proteomes" id="UP000198964"/>
    </source>
</evidence>
<dbReference type="Pfam" id="PF03572">
    <property type="entry name" value="Peptidase_S41"/>
    <property type="match status" value="1"/>
</dbReference>
<accession>A0A1I2IWU0</accession>
<dbReference type="STRING" id="655355.SAMN05216283_10744"/>
<dbReference type="Gene3D" id="3.30.750.44">
    <property type="match status" value="1"/>
</dbReference>
<dbReference type="PANTHER" id="PTHR32060:SF30">
    <property type="entry name" value="CARBOXY-TERMINAL PROCESSING PROTEASE CTPA"/>
    <property type="match status" value="1"/>
</dbReference>
<dbReference type="Proteomes" id="UP000198964">
    <property type="component" value="Unassembled WGS sequence"/>
</dbReference>
<keyword evidence="3" id="KW-1185">Reference proteome</keyword>
<keyword evidence="2" id="KW-0378">Hydrolase</keyword>
<proteinExistence type="predicted"/>
<sequence length="594" mass="68350">MKEQIYRIGFVIFLFSFLGCQNESKKIENMVTFAKVYGYVKYFHPSDEASQIDWEKFSIYGASQIDQCRTKEDIVNTLNRLFKPIAPSITFAEDKTILDTELKDIIPENKEQYAPVYWQHVGVSIGMDSKRSPYASWRINRDSAMGIKQLFEYEPKFGESVIKQVGDGIYCRIPIVLYGNKESTFPRADETRLEELKEKLKDTNNAKVEDPYLRLGNMVNVFNVFQHFYPYFDVVEVDWEAEFKNAIAQSYIDTSKFDHLVTLRKFTATLQDGHISVSNKSLSKDYAPSIAWEWIENKLVVTKVAEYYDSIHVGDIVTHIDGKSSEEYFEETYSRISAATDGWLRYKARIQSLIGQEESELNVVIEGKEHKLERTANPNYWLQKARFEKDVYKEIEPDIWYLNLDQIAMDTINKLLPQLEECKSIICDLRGYPKGNHGFIRHLLAIDDTTSAWMQRPKIVYPDQNKVVGYYKSNWIGSMTAKKPYLGDKNVVFITNGRAISYAESYMGYIEGYKLATIVGQPTAGTNGNVNLFSLPGGYKISWTGMKVVKHDGTQHHGIGVLPNIYVEKTIQGVKEGRDEFLEKALEVAREDND</sequence>
<feature type="domain" description="Tail specific protease" evidence="1">
    <location>
        <begin position="371"/>
        <end position="568"/>
    </location>
</feature>
<dbReference type="PROSITE" id="PS51257">
    <property type="entry name" value="PROKAR_LIPOPROTEIN"/>
    <property type="match status" value="1"/>
</dbReference>
<evidence type="ECO:0000313" key="2">
    <source>
        <dbReference type="EMBL" id="SFF46952.1"/>
    </source>
</evidence>
<dbReference type="AlphaFoldDB" id="A0A1I2IWU0"/>
<keyword evidence="2" id="KW-0645">Protease</keyword>
<dbReference type="GO" id="GO:0030288">
    <property type="term" value="C:outer membrane-bounded periplasmic space"/>
    <property type="evidence" value="ECO:0007669"/>
    <property type="project" value="TreeGrafter"/>
</dbReference>
<gene>
    <name evidence="2" type="ORF">SAMN05216283_10744</name>
</gene>
<dbReference type="Gene3D" id="3.90.226.10">
    <property type="entry name" value="2-enoyl-CoA Hydratase, Chain A, domain 1"/>
    <property type="match status" value="1"/>
</dbReference>
<dbReference type="InterPro" id="IPR029045">
    <property type="entry name" value="ClpP/crotonase-like_dom_sf"/>
</dbReference>
<dbReference type="EMBL" id="FONW01000007">
    <property type="protein sequence ID" value="SFF46952.1"/>
    <property type="molecule type" value="Genomic_DNA"/>
</dbReference>
<dbReference type="RefSeq" id="WP_093920381.1">
    <property type="nucleotide sequence ID" value="NZ_FONW01000007.1"/>
</dbReference>
<dbReference type="GO" id="GO:0008236">
    <property type="term" value="F:serine-type peptidase activity"/>
    <property type="evidence" value="ECO:0007669"/>
    <property type="project" value="InterPro"/>
</dbReference>
<dbReference type="SUPFAM" id="SSF52096">
    <property type="entry name" value="ClpP/crotonase"/>
    <property type="match status" value="1"/>
</dbReference>
<dbReference type="GO" id="GO:0004175">
    <property type="term" value="F:endopeptidase activity"/>
    <property type="evidence" value="ECO:0007669"/>
    <property type="project" value="TreeGrafter"/>
</dbReference>
<name>A0A1I2IWU0_9BACT</name>
<organism evidence="2 3">
    <name type="scientific">Sunxiuqinia elliptica</name>
    <dbReference type="NCBI Taxonomy" id="655355"/>
    <lineage>
        <taxon>Bacteria</taxon>
        <taxon>Pseudomonadati</taxon>
        <taxon>Bacteroidota</taxon>
        <taxon>Bacteroidia</taxon>
        <taxon>Marinilabiliales</taxon>
        <taxon>Prolixibacteraceae</taxon>
        <taxon>Sunxiuqinia</taxon>
    </lineage>
</organism>
<reference evidence="2 3" key="1">
    <citation type="submission" date="2016-10" db="EMBL/GenBank/DDBJ databases">
        <authorList>
            <person name="de Groot N.N."/>
        </authorList>
    </citation>
    <scope>NUCLEOTIDE SEQUENCE [LARGE SCALE GENOMIC DNA]</scope>
    <source>
        <strain evidence="2 3">CGMCC 1.9156</strain>
    </source>
</reference>
<dbReference type="PANTHER" id="PTHR32060">
    <property type="entry name" value="TAIL-SPECIFIC PROTEASE"/>
    <property type="match status" value="1"/>
</dbReference>